<reference evidence="3" key="1">
    <citation type="submission" date="2014-02" db="EMBL/GenBank/DDBJ databases">
        <title>The Genome Sequence of Trichophyton rubrum (morphotype fischeri) CBS 288.86.</title>
        <authorList>
            <consortium name="The Broad Institute Genomics Platform"/>
            <person name="Cuomo C.A."/>
            <person name="White T.C."/>
            <person name="Graser Y."/>
            <person name="Martinez-Rossi N."/>
            <person name="Heitman J."/>
            <person name="Young S.K."/>
            <person name="Zeng Q."/>
            <person name="Gargeya S."/>
            <person name="Abouelleil A."/>
            <person name="Alvarado L."/>
            <person name="Chapman S.B."/>
            <person name="Gainer-Dewar J."/>
            <person name="Goldberg J."/>
            <person name="Griggs A."/>
            <person name="Gujja S."/>
            <person name="Hansen M."/>
            <person name="Howarth C."/>
            <person name="Imamovic A."/>
            <person name="Larimer J."/>
            <person name="Martinez D."/>
            <person name="Murphy C."/>
            <person name="Pearson M.D."/>
            <person name="Persinoti G."/>
            <person name="Poon T."/>
            <person name="Priest M."/>
            <person name="Roberts A.D."/>
            <person name="Saif S."/>
            <person name="Shea T.D."/>
            <person name="Sykes S.N."/>
            <person name="Wortman J."/>
            <person name="Nusbaum C."/>
            <person name="Birren B."/>
        </authorList>
    </citation>
    <scope>NUCLEOTIDE SEQUENCE [LARGE SCALE GENOMIC DNA]</scope>
    <source>
        <strain evidence="3">CBS 288.86</strain>
    </source>
</reference>
<feature type="region of interest" description="Disordered" evidence="1">
    <location>
        <begin position="52"/>
        <end position="161"/>
    </location>
</feature>
<organism evidence="3">
    <name type="scientific">Trichophyton rubrum CBS 288.86</name>
    <dbReference type="NCBI Taxonomy" id="1215330"/>
    <lineage>
        <taxon>Eukaryota</taxon>
        <taxon>Fungi</taxon>
        <taxon>Dikarya</taxon>
        <taxon>Ascomycota</taxon>
        <taxon>Pezizomycotina</taxon>
        <taxon>Eurotiomycetes</taxon>
        <taxon>Eurotiomycetidae</taxon>
        <taxon>Onygenales</taxon>
        <taxon>Arthrodermataceae</taxon>
        <taxon>Trichophyton</taxon>
    </lineage>
</organism>
<feature type="compositionally biased region" description="Polar residues" evidence="1">
    <location>
        <begin position="72"/>
        <end position="82"/>
    </location>
</feature>
<dbReference type="Pfam" id="PF22980">
    <property type="entry name" value="Myb_DNA-bind_8"/>
    <property type="match status" value="1"/>
</dbReference>
<dbReference type="HOGENOM" id="CLU_114593_0_0_1"/>
<evidence type="ECO:0000256" key="1">
    <source>
        <dbReference type="SAM" id="MobiDB-lite"/>
    </source>
</evidence>
<dbReference type="EMBL" id="KK207847">
    <property type="protein sequence ID" value="EZF52514.1"/>
    <property type="molecule type" value="Genomic_DNA"/>
</dbReference>
<proteinExistence type="predicted"/>
<feature type="compositionally biased region" description="Basic and acidic residues" evidence="1">
    <location>
        <begin position="126"/>
        <end position="140"/>
    </location>
</feature>
<dbReference type="AlphaFoldDB" id="A0A022W2J4"/>
<accession>A0A022W2J4</accession>
<gene>
    <name evidence="3" type="ORF">H103_04389</name>
</gene>
<evidence type="ECO:0000313" key="3">
    <source>
        <dbReference type="EMBL" id="EZF52514.1"/>
    </source>
</evidence>
<evidence type="ECO:0000259" key="2">
    <source>
        <dbReference type="Pfam" id="PF22980"/>
    </source>
</evidence>
<name>A0A022W2J4_TRIRU</name>
<dbReference type="OrthoDB" id="5353914at2759"/>
<dbReference type="InterPro" id="IPR054505">
    <property type="entry name" value="Myb_DNA-bind_8"/>
</dbReference>
<feature type="domain" description="Myb-like DNA-binding" evidence="2">
    <location>
        <begin position="8"/>
        <end position="53"/>
    </location>
</feature>
<sequence>MSCVSAEETNIFLIKCIKYSNNGKVDFAAVAEECGIVSKGAAAKRYERILKGNGIHPSSGEGVDEDGAPGSANVTPKKNGASTKPKTPRKTPTKPKANGAPKTPTKRKTNKGEANNESPTKKFKSKEKVVDSDASVKADNDEVEEELPLRTKNDPFLPVPAVDKESEDAIFKEFCNTGAMVKHENEMIENQVV</sequence>
<protein>
    <recommendedName>
        <fullName evidence="2">Myb-like DNA-binding domain-containing protein</fullName>
    </recommendedName>
</protein>
<dbReference type="Proteomes" id="UP000023758">
    <property type="component" value="Unassembled WGS sequence"/>
</dbReference>